<gene>
    <name evidence="1" type="ORF">CIG21_08270</name>
</gene>
<protein>
    <submittedName>
        <fullName evidence="1">Uncharacterized protein</fullName>
    </submittedName>
</protein>
<reference evidence="1 2" key="1">
    <citation type="submission" date="2017-08" db="EMBL/GenBank/DDBJ databases">
        <authorList>
            <person name="de Groot N.N."/>
        </authorList>
    </citation>
    <scope>NUCLEOTIDE SEQUENCE [LARGE SCALE GENOMIC DNA]</scope>
    <source>
        <strain evidence="1 2">NBT06-6</strain>
    </source>
</reference>
<dbReference type="RefSeq" id="WP_095277974.1">
    <property type="nucleotide sequence ID" value="NZ_CP047655.1"/>
</dbReference>
<dbReference type="Proteomes" id="UP000215771">
    <property type="component" value="Unassembled WGS sequence"/>
</dbReference>
<organism evidence="1 2">
    <name type="scientific">Corynebacterium hadale</name>
    <dbReference type="NCBI Taxonomy" id="2026255"/>
    <lineage>
        <taxon>Bacteria</taxon>
        <taxon>Bacillati</taxon>
        <taxon>Actinomycetota</taxon>
        <taxon>Actinomycetes</taxon>
        <taxon>Mycobacteriales</taxon>
        <taxon>Corynebacteriaceae</taxon>
        <taxon>Corynebacterium</taxon>
    </lineage>
</organism>
<accession>A0A269PCK8</accession>
<evidence type="ECO:0000313" key="1">
    <source>
        <dbReference type="EMBL" id="PAJ69292.1"/>
    </source>
</evidence>
<evidence type="ECO:0000313" key="2">
    <source>
        <dbReference type="Proteomes" id="UP000215771"/>
    </source>
</evidence>
<comment type="caution">
    <text evidence="1">The sequence shown here is derived from an EMBL/GenBank/DDBJ whole genome shotgun (WGS) entry which is preliminary data.</text>
</comment>
<proteinExistence type="predicted"/>
<sequence length="230" mass="24929">MHNDPTRIPTLLNALRDTWEGQPDLSLSALIGVLQNRGASYGTTDEELLGLLRELEAEHPALLRELPEQPVLISTEGPAHEVSMDGSTVVVRSSTNPDQMPSVWKYAAFRPVGPGRPLVVEDTEGFQHRLGVVSLVTVLDAQEAPDLAGLERGDIGGARWLVALEDGARAVLGQRLRVWRPEGRRATAREEMRWSRILQCAVGEDMQIAPGGGAGPASLGRVTQIVLLEV</sequence>
<name>A0A269PCK8_9CORY</name>
<dbReference type="EMBL" id="NQMQ01000017">
    <property type="protein sequence ID" value="PAJ69292.1"/>
    <property type="molecule type" value="Genomic_DNA"/>
</dbReference>
<dbReference type="AlphaFoldDB" id="A0A269PCK8"/>